<dbReference type="InterPro" id="IPR006311">
    <property type="entry name" value="TAT_signal"/>
</dbReference>
<name>A0AAV3T8P9_9EURY</name>
<dbReference type="EMBL" id="BAAADV010000003">
    <property type="protein sequence ID" value="GAA0671553.1"/>
    <property type="molecule type" value="Genomic_DNA"/>
</dbReference>
<evidence type="ECO:0008006" key="3">
    <source>
        <dbReference type="Google" id="ProtNLM"/>
    </source>
</evidence>
<accession>A0AAV3T8P9</accession>
<dbReference type="PROSITE" id="PS51257">
    <property type="entry name" value="PROKAR_LIPOPROTEIN"/>
    <property type="match status" value="1"/>
</dbReference>
<dbReference type="Proteomes" id="UP001500420">
    <property type="component" value="Unassembled WGS sequence"/>
</dbReference>
<comment type="caution">
    <text evidence="1">The sequence shown here is derived from an EMBL/GenBank/DDBJ whole genome shotgun (WGS) entry which is preliminary data.</text>
</comment>
<dbReference type="RefSeq" id="WP_343773617.1">
    <property type="nucleotide sequence ID" value="NZ_BAAADV010000003.1"/>
</dbReference>
<sequence>MPSRRTLLRSASVAGVGALAGCNALRPGAEGYVQLKTIEGMYGENGVWKSDTVIDVELSSPPGEKPPELEGPFGEWDRYFDTPRRPVVSESLHEELRLSYEEVRYVVGVCTPKWADGGDEIGCYNVATTRETFNAAQVHDRVRASSDGSSMTIHSVDGRWPFDAE</sequence>
<reference evidence="1 2" key="1">
    <citation type="journal article" date="2019" name="Int. J. Syst. Evol. Microbiol.">
        <title>The Global Catalogue of Microorganisms (GCM) 10K type strain sequencing project: providing services to taxonomists for standard genome sequencing and annotation.</title>
        <authorList>
            <consortium name="The Broad Institute Genomics Platform"/>
            <consortium name="The Broad Institute Genome Sequencing Center for Infectious Disease"/>
            <person name="Wu L."/>
            <person name="Ma J."/>
        </authorList>
    </citation>
    <scope>NUCLEOTIDE SEQUENCE [LARGE SCALE GENOMIC DNA]</scope>
    <source>
        <strain evidence="1 2">JCM 16328</strain>
    </source>
</reference>
<evidence type="ECO:0000313" key="2">
    <source>
        <dbReference type="Proteomes" id="UP001500420"/>
    </source>
</evidence>
<evidence type="ECO:0000313" key="1">
    <source>
        <dbReference type="EMBL" id="GAA0671553.1"/>
    </source>
</evidence>
<proteinExistence type="predicted"/>
<keyword evidence="2" id="KW-1185">Reference proteome</keyword>
<organism evidence="1 2">
    <name type="scientific">Natronoarchaeum mannanilyticum</name>
    <dbReference type="NCBI Taxonomy" id="926360"/>
    <lineage>
        <taxon>Archaea</taxon>
        <taxon>Methanobacteriati</taxon>
        <taxon>Methanobacteriota</taxon>
        <taxon>Stenosarchaea group</taxon>
        <taxon>Halobacteria</taxon>
        <taxon>Halobacteriales</taxon>
        <taxon>Natronoarchaeaceae</taxon>
    </lineage>
</organism>
<protein>
    <recommendedName>
        <fullName evidence="3">Twin-arginine translocation signal domain-containing protein</fullName>
    </recommendedName>
</protein>
<dbReference type="PROSITE" id="PS51318">
    <property type="entry name" value="TAT"/>
    <property type="match status" value="1"/>
</dbReference>
<dbReference type="AlphaFoldDB" id="A0AAV3T8P9"/>
<gene>
    <name evidence="1" type="ORF">GCM10009020_17520</name>
</gene>